<organism evidence="1 2">
    <name type="scientific">Paraburkholderia kururiensis</name>
    <dbReference type="NCBI Taxonomy" id="984307"/>
    <lineage>
        <taxon>Bacteria</taxon>
        <taxon>Pseudomonadati</taxon>
        <taxon>Pseudomonadota</taxon>
        <taxon>Betaproteobacteria</taxon>
        <taxon>Burkholderiales</taxon>
        <taxon>Burkholderiaceae</taxon>
        <taxon>Paraburkholderia</taxon>
    </lineage>
</organism>
<dbReference type="RefSeq" id="WP_114810032.1">
    <property type="nucleotide sequence ID" value="NZ_CP139965.1"/>
</dbReference>
<keyword evidence="2" id="KW-1185">Reference proteome</keyword>
<dbReference type="InterPro" id="IPR023393">
    <property type="entry name" value="START-like_dom_sf"/>
</dbReference>
<protein>
    <submittedName>
        <fullName evidence="1">SRPBCC family protein</fullName>
    </submittedName>
</protein>
<dbReference type="EMBL" id="CP139965">
    <property type="protein sequence ID" value="WQD78446.1"/>
    <property type="molecule type" value="Genomic_DNA"/>
</dbReference>
<dbReference type="Proteomes" id="UP001325479">
    <property type="component" value="Chromosome"/>
</dbReference>
<sequence length="161" mass="18660">MRNSQYAFTTTWRMHAPLQAVWSAIEDCARWPEWWKSVERVEAIEAGDARGIGALHRYTWKGALPYRLVFDMRVTRIEPLVALDGYATGAVEGAGHWRFTEQDGVTVVRYEWHVRTMRTWMNLVAPFAQPLFQWNHDHVMREGGKGLARLLDVPLIDIEHG</sequence>
<evidence type="ECO:0000313" key="1">
    <source>
        <dbReference type="EMBL" id="WQD78446.1"/>
    </source>
</evidence>
<dbReference type="Gene3D" id="3.30.530.20">
    <property type="match status" value="1"/>
</dbReference>
<proteinExistence type="predicted"/>
<gene>
    <name evidence="1" type="ORF">U0042_01685</name>
</gene>
<accession>A0ABZ0WM63</accession>
<dbReference type="InterPro" id="IPR019587">
    <property type="entry name" value="Polyketide_cyclase/dehydratase"/>
</dbReference>
<reference evidence="1 2" key="1">
    <citation type="submission" date="2023-12" db="EMBL/GenBank/DDBJ databases">
        <title>Genome sequencing and assembly of bacterial species from a model synthetic community.</title>
        <authorList>
            <person name="Hogle S.L."/>
        </authorList>
    </citation>
    <scope>NUCLEOTIDE SEQUENCE [LARGE SCALE GENOMIC DNA]</scope>
    <source>
        <strain evidence="1 2">HAMBI 2494</strain>
    </source>
</reference>
<name>A0ABZ0WM63_9BURK</name>
<dbReference type="SUPFAM" id="SSF55961">
    <property type="entry name" value="Bet v1-like"/>
    <property type="match status" value="1"/>
</dbReference>
<dbReference type="Pfam" id="PF10604">
    <property type="entry name" value="Polyketide_cyc2"/>
    <property type="match status" value="1"/>
</dbReference>
<evidence type="ECO:0000313" key="2">
    <source>
        <dbReference type="Proteomes" id="UP001325479"/>
    </source>
</evidence>
<dbReference type="CDD" id="cd07824">
    <property type="entry name" value="SRPBCC_6"/>
    <property type="match status" value="1"/>
</dbReference>